<dbReference type="EMBL" id="JARJCW010000036">
    <property type="protein sequence ID" value="KAJ7207601.1"/>
    <property type="molecule type" value="Genomic_DNA"/>
</dbReference>
<evidence type="ECO:0000313" key="3">
    <source>
        <dbReference type="EMBL" id="KAJ7207601.1"/>
    </source>
</evidence>
<feature type="region of interest" description="Disordered" evidence="1">
    <location>
        <begin position="126"/>
        <end position="153"/>
    </location>
</feature>
<evidence type="ECO:0000256" key="1">
    <source>
        <dbReference type="SAM" id="MobiDB-lite"/>
    </source>
</evidence>
<feature type="compositionally biased region" description="Acidic residues" evidence="1">
    <location>
        <begin position="63"/>
        <end position="90"/>
    </location>
</feature>
<organism evidence="3 4">
    <name type="scientific">Mycena pura</name>
    <dbReference type="NCBI Taxonomy" id="153505"/>
    <lineage>
        <taxon>Eukaryota</taxon>
        <taxon>Fungi</taxon>
        <taxon>Dikarya</taxon>
        <taxon>Basidiomycota</taxon>
        <taxon>Agaricomycotina</taxon>
        <taxon>Agaricomycetes</taxon>
        <taxon>Agaricomycetidae</taxon>
        <taxon>Agaricales</taxon>
        <taxon>Marasmiineae</taxon>
        <taxon>Mycenaceae</taxon>
        <taxon>Mycena</taxon>
    </lineage>
</organism>
<dbReference type="SMART" id="SM00739">
    <property type="entry name" value="KOW"/>
    <property type="match status" value="1"/>
</dbReference>
<protein>
    <recommendedName>
        <fullName evidence="2">KOW domain-containing protein</fullName>
    </recommendedName>
</protein>
<comment type="caution">
    <text evidence="3">The sequence shown here is derived from an EMBL/GenBank/DDBJ whole genome shotgun (WGS) entry which is preliminary data.</text>
</comment>
<dbReference type="AlphaFoldDB" id="A0AAD6Y8R9"/>
<dbReference type="Proteomes" id="UP001219525">
    <property type="component" value="Unassembled WGS sequence"/>
</dbReference>
<sequence length="995" mass="111683">MATDDDEVFQTTMHALIEQVDESHYRPGTPPASRSPSPPPLKRQRVGERSGIPKGVLRLLDIEAQDDSDTGDNDDDEQEATGDFVDDEPDHDLPVPYELPFRDGDQETVREDAEFLRGLAASFEEQAMEEREREQVGRGREVDEDVSPISPMTPMMNTPLHAFYVSSHWEHRLVGFMGTLDGVVLVGTPGPSSRVVFFETSEPSELAAVTNAVRNWMRAHRVWFRGPQDIPPFEVAPLLNIRLSSAPDPTDMRYADARYGCFGRLKSAVMCGLYRNDLVFIDQVVYDRMWVVPRFHLAPAPGLSNQSRPPRRLLDVDAFMRERPEERLVFTHRRTRCRWGSRLFALPCGLEILPLALRHDAVRERPRDDEDELFMASGCDEIIAIFTGPSCALQEGDRVLVMDKLFRFNGDGGHIVAIFERQEGEHRVRMAVVSRLWQVADLEPTRCFVEPVSSLRLHVLSWRRAVNVGDRVVVVAGSGFRGYSGRIFDFPTPASIRFESLEPETLEVDVALRHVRLDFRRGDIVRVVRGEHKDKIGLIVALRHAGCMDVYVSDGARINNCLRPSFMSTGTYFSTESANISKPPNRRSCTDTGEDLGAEEHVTIRVPTHDVAFVPLDNSGFQLSGVSSEWAHRSVQSRREAAMSLDRVRHKWELDLMRTGRFVIGMFVRIIGKHQKKGQFGVIQDYRRIVPASDGDGLVTQDVHWGDIRKDVRLSVRMDGLYAVEDLSLDNVVERDSGLAVLMALLLQEFRKVKPFEQEVPEQREPLPPILQLSDLTDAEVHALSKPTSFSAVSPPDIGETTGIWLTHPNLVGKRIDVQVESLEFLYNLAKQPNVGNKIGPKVTKVAGLCGYLRPFGRAVSVRDAGSFVLRFLARGRDANVPIVALRPLRTTPVPGETGAFSCISARRCRVIVVGPDVSGDHTRIGEYAETLPSSPPSITDIVRVRFAWERLSDGSHRQVNAEYRIECLCHSLNQDTPAPPDVPPVTRTDFDIKT</sequence>
<keyword evidence="4" id="KW-1185">Reference proteome</keyword>
<feature type="region of interest" description="Disordered" evidence="1">
    <location>
        <begin position="15"/>
        <end position="104"/>
    </location>
</feature>
<dbReference type="InterPro" id="IPR005824">
    <property type="entry name" value="KOW"/>
</dbReference>
<accession>A0AAD6Y8R9</accession>
<feature type="domain" description="KOW" evidence="2">
    <location>
        <begin position="518"/>
        <end position="545"/>
    </location>
</feature>
<evidence type="ECO:0000313" key="4">
    <source>
        <dbReference type="Proteomes" id="UP001219525"/>
    </source>
</evidence>
<name>A0AAD6Y8R9_9AGAR</name>
<proteinExistence type="predicted"/>
<feature type="compositionally biased region" description="Basic and acidic residues" evidence="1">
    <location>
        <begin position="128"/>
        <end position="141"/>
    </location>
</feature>
<reference evidence="3" key="1">
    <citation type="submission" date="2023-03" db="EMBL/GenBank/DDBJ databases">
        <title>Massive genome expansion in bonnet fungi (Mycena s.s.) driven by repeated elements and novel gene families across ecological guilds.</title>
        <authorList>
            <consortium name="Lawrence Berkeley National Laboratory"/>
            <person name="Harder C.B."/>
            <person name="Miyauchi S."/>
            <person name="Viragh M."/>
            <person name="Kuo A."/>
            <person name="Thoen E."/>
            <person name="Andreopoulos B."/>
            <person name="Lu D."/>
            <person name="Skrede I."/>
            <person name="Drula E."/>
            <person name="Henrissat B."/>
            <person name="Morin E."/>
            <person name="Kohler A."/>
            <person name="Barry K."/>
            <person name="LaButti K."/>
            <person name="Morin E."/>
            <person name="Salamov A."/>
            <person name="Lipzen A."/>
            <person name="Mereny Z."/>
            <person name="Hegedus B."/>
            <person name="Baldrian P."/>
            <person name="Stursova M."/>
            <person name="Weitz H."/>
            <person name="Taylor A."/>
            <person name="Grigoriev I.V."/>
            <person name="Nagy L.G."/>
            <person name="Martin F."/>
            <person name="Kauserud H."/>
        </authorList>
    </citation>
    <scope>NUCLEOTIDE SEQUENCE</scope>
    <source>
        <strain evidence="3">9144</strain>
    </source>
</reference>
<gene>
    <name evidence="3" type="ORF">GGX14DRAFT_396422</name>
</gene>
<evidence type="ECO:0000259" key="2">
    <source>
        <dbReference type="SMART" id="SM00739"/>
    </source>
</evidence>